<comment type="caution">
    <text evidence="2">The sequence shown here is derived from an EMBL/GenBank/DDBJ whole genome shotgun (WGS) entry which is preliminary data.</text>
</comment>
<feature type="non-terminal residue" evidence="2">
    <location>
        <position position="56"/>
    </location>
</feature>
<proteinExistence type="predicted"/>
<protein>
    <submittedName>
        <fullName evidence="2">Uncharacterized protein</fullName>
    </submittedName>
</protein>
<feature type="region of interest" description="Disordered" evidence="1">
    <location>
        <begin position="1"/>
        <end position="56"/>
    </location>
</feature>
<evidence type="ECO:0000313" key="3">
    <source>
        <dbReference type="Proteomes" id="UP000265520"/>
    </source>
</evidence>
<reference evidence="2 3" key="1">
    <citation type="journal article" date="2018" name="Front. Plant Sci.">
        <title>Red Clover (Trifolium pratense) and Zigzag Clover (T. medium) - A Picture of Genomic Similarities and Differences.</title>
        <authorList>
            <person name="Dluhosova J."/>
            <person name="Istvanek J."/>
            <person name="Nedelnik J."/>
            <person name="Repkova J."/>
        </authorList>
    </citation>
    <scope>NUCLEOTIDE SEQUENCE [LARGE SCALE GENOMIC DNA]</scope>
    <source>
        <strain evidence="3">cv. 10/8</strain>
        <tissue evidence="2">Leaf</tissue>
    </source>
</reference>
<feature type="compositionally biased region" description="Basic and acidic residues" evidence="1">
    <location>
        <begin position="33"/>
        <end position="56"/>
    </location>
</feature>
<organism evidence="2 3">
    <name type="scientific">Trifolium medium</name>
    <dbReference type="NCBI Taxonomy" id="97028"/>
    <lineage>
        <taxon>Eukaryota</taxon>
        <taxon>Viridiplantae</taxon>
        <taxon>Streptophyta</taxon>
        <taxon>Embryophyta</taxon>
        <taxon>Tracheophyta</taxon>
        <taxon>Spermatophyta</taxon>
        <taxon>Magnoliopsida</taxon>
        <taxon>eudicotyledons</taxon>
        <taxon>Gunneridae</taxon>
        <taxon>Pentapetalae</taxon>
        <taxon>rosids</taxon>
        <taxon>fabids</taxon>
        <taxon>Fabales</taxon>
        <taxon>Fabaceae</taxon>
        <taxon>Papilionoideae</taxon>
        <taxon>50 kb inversion clade</taxon>
        <taxon>NPAAA clade</taxon>
        <taxon>Hologalegina</taxon>
        <taxon>IRL clade</taxon>
        <taxon>Trifolieae</taxon>
        <taxon>Trifolium</taxon>
    </lineage>
</organism>
<dbReference type="Proteomes" id="UP000265520">
    <property type="component" value="Unassembled WGS sequence"/>
</dbReference>
<feature type="compositionally biased region" description="Basic and acidic residues" evidence="1">
    <location>
        <begin position="1"/>
        <end position="12"/>
    </location>
</feature>
<name>A0A392VIA4_9FABA</name>
<keyword evidence="3" id="KW-1185">Reference proteome</keyword>
<dbReference type="AlphaFoldDB" id="A0A392VIA4"/>
<sequence>MKRESSMKTAQDKKKKLGRQASASNQSKVQKKLKFEQEESSSSEKTDSDYAEFLKT</sequence>
<evidence type="ECO:0000313" key="2">
    <source>
        <dbReference type="EMBL" id="MCI88128.1"/>
    </source>
</evidence>
<evidence type="ECO:0000256" key="1">
    <source>
        <dbReference type="SAM" id="MobiDB-lite"/>
    </source>
</evidence>
<dbReference type="EMBL" id="LXQA011184755">
    <property type="protein sequence ID" value="MCI88128.1"/>
    <property type="molecule type" value="Genomic_DNA"/>
</dbReference>
<accession>A0A392VIA4</accession>